<feature type="domain" description="Cyclic nucleotide-binding" evidence="1">
    <location>
        <begin position="182"/>
        <end position="287"/>
    </location>
</feature>
<comment type="caution">
    <text evidence="2">The sequence shown here is derived from an EMBL/GenBank/DDBJ whole genome shotgun (WGS) entry which is preliminary data.</text>
</comment>
<dbReference type="EMBL" id="JAFREP010000002">
    <property type="protein sequence ID" value="MBO1317430.1"/>
    <property type="molecule type" value="Genomic_DNA"/>
</dbReference>
<organism evidence="2 3">
    <name type="scientific">Acanthopleuribacter pedis</name>
    <dbReference type="NCBI Taxonomy" id="442870"/>
    <lineage>
        <taxon>Bacteria</taxon>
        <taxon>Pseudomonadati</taxon>
        <taxon>Acidobacteriota</taxon>
        <taxon>Holophagae</taxon>
        <taxon>Acanthopleuribacterales</taxon>
        <taxon>Acanthopleuribacteraceae</taxon>
        <taxon>Acanthopleuribacter</taxon>
    </lineage>
</organism>
<dbReference type="InterPro" id="IPR000595">
    <property type="entry name" value="cNMP-bd_dom"/>
</dbReference>
<dbReference type="InterPro" id="IPR018488">
    <property type="entry name" value="cNMP-bd_CS"/>
</dbReference>
<dbReference type="InterPro" id="IPR018490">
    <property type="entry name" value="cNMP-bd_dom_sf"/>
</dbReference>
<sequence>MGVFIRIAKTPKELDELFQLRHRVFAEQDRLAPLSPDGRLAGRFDAFPSTVNLMAEQAGIVAGGVRLTRGIQAGDPARAYFDFNPFIQAQHLNPDQVLFCSMLCVDPAFRGQQRLIQNLLLMTAYYAYHNGMSHLLAPVRPTVVKKLTGMGFRPIAETFTQAETGLVICPMALALGDLPESFLRFIENQQIHHYTENFERAFFEPGETVIHAGDKGREAYYIVDGSADVLVRQGEARRCVNQLGPGDLFGELALLTEDARSADVVATSPLDTMVLGRHWFQSHIMNNLDHVGALLRLMGGRLKKTLCQIH</sequence>
<dbReference type="InterPro" id="IPR016181">
    <property type="entry name" value="Acyl_CoA_acyltransferase"/>
</dbReference>
<dbReference type="PRINTS" id="PR00103">
    <property type="entry name" value="CAMPKINASE"/>
</dbReference>
<dbReference type="GO" id="GO:0004862">
    <property type="term" value="F:cAMP-dependent protein kinase inhibitor activity"/>
    <property type="evidence" value="ECO:0007669"/>
    <property type="project" value="TreeGrafter"/>
</dbReference>
<gene>
    <name evidence="2" type="ORF">J3U88_03090</name>
</gene>
<protein>
    <submittedName>
        <fullName evidence="2">Cyclic nucleotide-binding domain-containing protein</fullName>
    </submittedName>
</protein>
<dbReference type="Gene3D" id="2.60.120.10">
    <property type="entry name" value="Jelly Rolls"/>
    <property type="match status" value="1"/>
</dbReference>
<dbReference type="InterPro" id="IPR054597">
    <property type="entry name" value="FeeM_cat"/>
</dbReference>
<dbReference type="GO" id="GO:0034236">
    <property type="term" value="F:protein kinase A catalytic subunit binding"/>
    <property type="evidence" value="ECO:0007669"/>
    <property type="project" value="TreeGrafter"/>
</dbReference>
<dbReference type="Pfam" id="PF21926">
    <property type="entry name" value="FeeM"/>
    <property type="match status" value="1"/>
</dbReference>
<keyword evidence="3" id="KW-1185">Reference proteome</keyword>
<dbReference type="Proteomes" id="UP000664417">
    <property type="component" value="Unassembled WGS sequence"/>
</dbReference>
<reference evidence="2" key="1">
    <citation type="submission" date="2021-03" db="EMBL/GenBank/DDBJ databases">
        <authorList>
            <person name="Wang G."/>
        </authorList>
    </citation>
    <scope>NUCLEOTIDE SEQUENCE</scope>
    <source>
        <strain evidence="2">KCTC 12899</strain>
    </source>
</reference>
<dbReference type="RefSeq" id="WP_207856666.1">
    <property type="nucleotide sequence ID" value="NZ_JAFREP010000002.1"/>
</dbReference>
<evidence type="ECO:0000313" key="2">
    <source>
        <dbReference type="EMBL" id="MBO1317430.1"/>
    </source>
</evidence>
<dbReference type="PANTHER" id="PTHR11635:SF152">
    <property type="entry name" value="CAMP-DEPENDENT PROTEIN KINASE TYPE I REGULATORY SUBUNIT-RELATED"/>
    <property type="match status" value="1"/>
</dbReference>
<evidence type="ECO:0000259" key="1">
    <source>
        <dbReference type="PROSITE" id="PS50042"/>
    </source>
</evidence>
<dbReference type="PROSITE" id="PS50042">
    <property type="entry name" value="CNMP_BINDING_3"/>
    <property type="match status" value="1"/>
</dbReference>
<accession>A0A8J7Q1C7</accession>
<dbReference type="SUPFAM" id="SSF51206">
    <property type="entry name" value="cAMP-binding domain-like"/>
    <property type="match status" value="1"/>
</dbReference>
<dbReference type="GO" id="GO:0005952">
    <property type="term" value="C:cAMP-dependent protein kinase complex"/>
    <property type="evidence" value="ECO:0007669"/>
    <property type="project" value="InterPro"/>
</dbReference>
<dbReference type="GO" id="GO:0030552">
    <property type="term" value="F:cAMP binding"/>
    <property type="evidence" value="ECO:0007669"/>
    <property type="project" value="TreeGrafter"/>
</dbReference>
<dbReference type="PROSITE" id="PS00889">
    <property type="entry name" value="CNMP_BINDING_2"/>
    <property type="match status" value="1"/>
</dbReference>
<dbReference type="CDD" id="cd00038">
    <property type="entry name" value="CAP_ED"/>
    <property type="match status" value="1"/>
</dbReference>
<name>A0A8J7Q1C7_9BACT</name>
<dbReference type="SUPFAM" id="SSF55729">
    <property type="entry name" value="Acyl-CoA N-acyltransferases (Nat)"/>
    <property type="match status" value="1"/>
</dbReference>
<dbReference type="InterPro" id="IPR014710">
    <property type="entry name" value="RmlC-like_jellyroll"/>
</dbReference>
<dbReference type="PANTHER" id="PTHR11635">
    <property type="entry name" value="CAMP-DEPENDENT PROTEIN KINASE REGULATORY CHAIN"/>
    <property type="match status" value="1"/>
</dbReference>
<dbReference type="Gene3D" id="3.40.630.30">
    <property type="match status" value="1"/>
</dbReference>
<proteinExistence type="predicted"/>
<dbReference type="SMART" id="SM00100">
    <property type="entry name" value="cNMP"/>
    <property type="match status" value="1"/>
</dbReference>
<dbReference type="AlphaFoldDB" id="A0A8J7Q1C7"/>
<dbReference type="GO" id="GO:0005829">
    <property type="term" value="C:cytosol"/>
    <property type="evidence" value="ECO:0007669"/>
    <property type="project" value="TreeGrafter"/>
</dbReference>
<dbReference type="InterPro" id="IPR050503">
    <property type="entry name" value="cAMP-dep_PK_reg_su-like"/>
</dbReference>
<dbReference type="Pfam" id="PF00027">
    <property type="entry name" value="cNMP_binding"/>
    <property type="match status" value="1"/>
</dbReference>
<evidence type="ECO:0000313" key="3">
    <source>
        <dbReference type="Proteomes" id="UP000664417"/>
    </source>
</evidence>